<protein>
    <submittedName>
        <fullName evidence="2">Uncharacterized protein</fullName>
    </submittedName>
</protein>
<dbReference type="RefSeq" id="WP_040134735.1">
    <property type="nucleotide sequence ID" value="NZ_CP009889.1"/>
</dbReference>
<dbReference type="STRING" id="1348114.OM33_15100"/>
<accession>A0A0A7EIV6</accession>
<dbReference type="KEGG" id="pseo:OM33_15100"/>
<feature type="signal peptide" evidence="1">
    <location>
        <begin position="1"/>
        <end position="21"/>
    </location>
</feature>
<keyword evidence="1" id="KW-0732">Signal</keyword>
<dbReference type="Proteomes" id="UP000030341">
    <property type="component" value="Chromosome 2"/>
</dbReference>
<dbReference type="eggNOG" id="ENOG5032RAF">
    <property type="taxonomic scope" value="Bacteria"/>
</dbReference>
<feature type="chain" id="PRO_5002028010" evidence="1">
    <location>
        <begin position="22"/>
        <end position="233"/>
    </location>
</feature>
<evidence type="ECO:0000256" key="1">
    <source>
        <dbReference type="SAM" id="SignalP"/>
    </source>
</evidence>
<sequence length="233" mass="27017">MFRKLLIAVITLSTIKVNATAHSTTERTNYQVLINDAITQFEQTPREQWSYQVARYENEEGDITTSLEQFNANSKTWHLLKTNEKIPSEAQQKAFLQKKEKQKEGVNISIQLRELINQESLSFQNEDNDYLYLNFDVNLKKLGKKASNQLVGKLSYNKGSKYIELIEIANTATFSPMFSAKITDFNIQLAFIKRDISILPKHNTMTMKGTFAFFTKIDERSKDTFSHYQQLHP</sequence>
<evidence type="ECO:0000313" key="2">
    <source>
        <dbReference type="EMBL" id="AIY66483.1"/>
    </source>
</evidence>
<evidence type="ECO:0000313" key="3">
    <source>
        <dbReference type="Proteomes" id="UP000030341"/>
    </source>
</evidence>
<gene>
    <name evidence="2" type="ORF">OM33_15100</name>
</gene>
<dbReference type="EMBL" id="CP009889">
    <property type="protein sequence ID" value="AIY66483.1"/>
    <property type="molecule type" value="Genomic_DNA"/>
</dbReference>
<proteinExistence type="predicted"/>
<organism evidence="2 3">
    <name type="scientific">Pseudoalteromonas piratica</name>
    <dbReference type="NCBI Taxonomy" id="1348114"/>
    <lineage>
        <taxon>Bacteria</taxon>
        <taxon>Pseudomonadati</taxon>
        <taxon>Pseudomonadota</taxon>
        <taxon>Gammaproteobacteria</taxon>
        <taxon>Alteromonadales</taxon>
        <taxon>Pseudoalteromonadaceae</taxon>
        <taxon>Pseudoalteromonas</taxon>
    </lineage>
</organism>
<dbReference type="HOGENOM" id="CLU_1123905_0_0_6"/>
<dbReference type="AlphaFoldDB" id="A0A0A7EIV6"/>
<keyword evidence="3" id="KW-1185">Reference proteome</keyword>
<name>A0A0A7EIV6_9GAMM</name>
<reference evidence="2 3" key="1">
    <citation type="submission" date="2014-11" db="EMBL/GenBank/DDBJ databases">
        <title>Complete Genome Sequence of Pseudoalteromonas sp. Strain OCN003 Isolated from Kaneohe Bay, Oahu, Hawaii.</title>
        <authorList>
            <person name="Beurmann S."/>
            <person name="Videau P."/>
            <person name="Ushijima B."/>
            <person name="Smith A.M."/>
            <person name="Aeby G.S."/>
            <person name="Callahan S.M."/>
            <person name="Belcaid M."/>
        </authorList>
    </citation>
    <scope>NUCLEOTIDE SEQUENCE [LARGE SCALE GENOMIC DNA]</scope>
    <source>
        <strain evidence="2 3">OCN003</strain>
    </source>
</reference>
<dbReference type="OrthoDB" id="6292668at2"/>